<feature type="domain" description="S1 motif" evidence="4">
    <location>
        <begin position="201"/>
        <end position="268"/>
    </location>
</feature>
<dbReference type="EMBL" id="JACOQH010000012">
    <property type="protein sequence ID" value="MBC5754884.1"/>
    <property type="molecule type" value="Genomic_DNA"/>
</dbReference>
<keyword evidence="3" id="KW-0687">Ribonucleoprotein</keyword>
<dbReference type="InterPro" id="IPR035104">
    <property type="entry name" value="Ribosomal_protein_S1-like"/>
</dbReference>
<dbReference type="Pfam" id="PF00575">
    <property type="entry name" value="S1"/>
    <property type="match status" value="3"/>
</dbReference>
<dbReference type="SUPFAM" id="SSF50249">
    <property type="entry name" value="Nucleic acid-binding proteins"/>
    <property type="match status" value="3"/>
</dbReference>
<name>A0ABR7ID72_9FIRM</name>
<sequence length="308" mass="34024">MDENTKTETMDDFKDELEASFRTIHEGDILTGTVISVSEEEATLDLKYYAPGIIKVSEFSNDPDFSILENIHVGDSLEATVISRDDGEGNIQLSMREANDMLAWDKFKEYLDNETTLQVKVKESVPSGVVAYLDGIRAFIPASQLSLNYVEDTAPYIGKELDVRVITADPSKEKLVLSAKVVAKEKEIEERNHRISMIVPGSIMEGTVETLMPYGAFVNLGDGLSGLVHVSQICERRIGKPSEVLKEGQKVKVKVLNTDNSKISLSMRALEEEMVDTSAEEAESISDYTSNEAASTSLGDLLKNFKLN</sequence>
<comment type="similarity">
    <text evidence="1">Belongs to the bacterial ribosomal protein bS1 family.</text>
</comment>
<organism evidence="5 6">
    <name type="scientific">Roseburia yibonii</name>
    <dbReference type="NCBI Taxonomy" id="2763063"/>
    <lineage>
        <taxon>Bacteria</taxon>
        <taxon>Bacillati</taxon>
        <taxon>Bacillota</taxon>
        <taxon>Clostridia</taxon>
        <taxon>Lachnospirales</taxon>
        <taxon>Lachnospiraceae</taxon>
        <taxon>Roseburia</taxon>
    </lineage>
</organism>
<dbReference type="PRINTS" id="PR00681">
    <property type="entry name" value="RIBOSOMALS1"/>
</dbReference>
<dbReference type="Gene3D" id="2.40.50.140">
    <property type="entry name" value="Nucleic acid-binding proteins"/>
    <property type="match status" value="3"/>
</dbReference>
<dbReference type="InterPro" id="IPR012340">
    <property type="entry name" value="NA-bd_OB-fold"/>
</dbReference>
<dbReference type="PROSITE" id="PS50126">
    <property type="entry name" value="S1"/>
    <property type="match status" value="3"/>
</dbReference>
<dbReference type="RefSeq" id="WP_022515608.1">
    <property type="nucleotide sequence ID" value="NZ_JACOQH010000012.1"/>
</dbReference>
<feature type="domain" description="S1 motif" evidence="4">
    <location>
        <begin position="27"/>
        <end position="96"/>
    </location>
</feature>
<comment type="caution">
    <text evidence="5">The sequence shown here is derived from an EMBL/GenBank/DDBJ whole genome shotgun (WGS) entry which is preliminary data.</text>
</comment>
<evidence type="ECO:0000313" key="5">
    <source>
        <dbReference type="EMBL" id="MBC5754884.1"/>
    </source>
</evidence>
<dbReference type="PANTHER" id="PTHR10724:SF7">
    <property type="entry name" value="SMALL RIBOSOMAL SUBUNIT PROTEIN BS1C"/>
    <property type="match status" value="1"/>
</dbReference>
<dbReference type="InterPro" id="IPR050437">
    <property type="entry name" value="Ribos_protein_bS1-like"/>
</dbReference>
<dbReference type="CDD" id="cd04465">
    <property type="entry name" value="S1_RPS1_repeat_ec2_hs2"/>
    <property type="match status" value="1"/>
</dbReference>
<accession>A0ABR7ID72</accession>
<feature type="domain" description="S1 motif" evidence="4">
    <location>
        <begin position="114"/>
        <end position="180"/>
    </location>
</feature>
<dbReference type="PANTHER" id="PTHR10724">
    <property type="entry name" value="30S RIBOSOMAL PROTEIN S1"/>
    <property type="match status" value="1"/>
</dbReference>
<dbReference type="CDD" id="cd05692">
    <property type="entry name" value="S1_RPS1_repeat_hs4"/>
    <property type="match status" value="1"/>
</dbReference>
<dbReference type="SMART" id="SM00316">
    <property type="entry name" value="S1"/>
    <property type="match status" value="3"/>
</dbReference>
<reference evidence="5 6" key="1">
    <citation type="submission" date="2020-08" db="EMBL/GenBank/DDBJ databases">
        <title>Genome public.</title>
        <authorList>
            <person name="Liu C."/>
            <person name="Sun Q."/>
        </authorList>
    </citation>
    <scope>NUCLEOTIDE SEQUENCE [LARGE SCALE GENOMIC DNA]</scope>
    <source>
        <strain evidence="5 6">BX0805</strain>
    </source>
</reference>
<keyword evidence="2" id="KW-0689">Ribosomal protein</keyword>
<proteinExistence type="inferred from homology"/>
<gene>
    <name evidence="5" type="ORF">H8Z76_12905</name>
</gene>
<dbReference type="CDD" id="cd05687">
    <property type="entry name" value="S1_RPS1_repeat_ec1_hs1"/>
    <property type="match status" value="1"/>
</dbReference>
<evidence type="ECO:0000256" key="3">
    <source>
        <dbReference type="ARBA" id="ARBA00023274"/>
    </source>
</evidence>
<dbReference type="InterPro" id="IPR003029">
    <property type="entry name" value="S1_domain"/>
</dbReference>
<keyword evidence="6" id="KW-1185">Reference proteome</keyword>
<evidence type="ECO:0000256" key="2">
    <source>
        <dbReference type="ARBA" id="ARBA00022980"/>
    </source>
</evidence>
<evidence type="ECO:0000256" key="1">
    <source>
        <dbReference type="ARBA" id="ARBA00006767"/>
    </source>
</evidence>
<protein>
    <submittedName>
        <fullName evidence="5">S1 RNA-binding domain-containing protein</fullName>
    </submittedName>
</protein>
<evidence type="ECO:0000313" key="6">
    <source>
        <dbReference type="Proteomes" id="UP000621540"/>
    </source>
</evidence>
<evidence type="ECO:0000259" key="4">
    <source>
        <dbReference type="PROSITE" id="PS50126"/>
    </source>
</evidence>
<dbReference type="Proteomes" id="UP000621540">
    <property type="component" value="Unassembled WGS sequence"/>
</dbReference>